<dbReference type="PROSITE" id="PS51318">
    <property type="entry name" value="TAT"/>
    <property type="match status" value="1"/>
</dbReference>
<dbReference type="GO" id="GO:0046677">
    <property type="term" value="P:response to antibiotic"/>
    <property type="evidence" value="ECO:0007669"/>
    <property type="project" value="InterPro"/>
</dbReference>
<dbReference type="InterPro" id="IPR052036">
    <property type="entry name" value="Hydrolase/PRTase-associated"/>
</dbReference>
<keyword evidence="1" id="KW-0732">Signal</keyword>
<dbReference type="EMBL" id="BLIR01000003">
    <property type="protein sequence ID" value="GFE41357.1"/>
    <property type="molecule type" value="Genomic_DNA"/>
</dbReference>
<protein>
    <recommendedName>
        <fullName evidence="4">Erythromycin esterase</fullName>
    </recommendedName>
</protein>
<dbReference type="InterPro" id="IPR007815">
    <property type="entry name" value="Emycin_Estase"/>
</dbReference>
<dbReference type="PANTHER" id="PTHR31299:SF0">
    <property type="entry name" value="ESTERASE, PUTATIVE (AFU_ORTHOLOGUE AFUA_1G05850)-RELATED"/>
    <property type="match status" value="1"/>
</dbReference>
<dbReference type="RefSeq" id="WP_159748319.1">
    <property type="nucleotide sequence ID" value="NZ_BLIR01000003.1"/>
</dbReference>
<dbReference type="SUPFAM" id="SSF159501">
    <property type="entry name" value="EreA/ChaN-like"/>
    <property type="match status" value="1"/>
</dbReference>
<feature type="signal peptide" evidence="1">
    <location>
        <begin position="1"/>
        <end position="26"/>
    </location>
</feature>
<proteinExistence type="predicted"/>
<dbReference type="CDD" id="cd14728">
    <property type="entry name" value="Ere-like"/>
    <property type="match status" value="1"/>
</dbReference>
<sequence>MHGYRTTTGRRGLLALTAVLATTGLAATVTSAAPAAQAAATAPDTSAASAAPAGSAAADRETAAVVRSLERAAHPLRSTEPGGRTADLRALSAMVGDAKVVGLGEATHGSHEFFAMKERVFRHLVEERGFTTFALEMSWSAGVRIDEYLQGGDGDPRRIAKETLAGSPWDREEFISLIGWMREHNRRHPDHRVHFMGDDLGAPQLGDHIFERVLSSVGKTRPTALPRLTELYAGLRPFDDIFTYLRQPLAERKDNAARAQKALGLVTEHQKAGGNDYAWTVQHARNIAQTFAFAAIDLADPASVTAAERLRDQAMADNVLWWQQHTGHKMLLSAHNGHIGYLSTHPDMYPRTQGTVLRDHLGRDYAAIGFTFAGGSFLTKNTSLDGDWKPVTVPAARPGMHEHTLDQVRYRDFYLDLRTAPAAARTWLNHPRPVYDAGSTFTPNPPPTLALGRAYDVLIHLHHVRTADKT</sequence>
<accession>A0A640V0Y5</accession>
<keyword evidence="3" id="KW-1185">Reference proteome</keyword>
<dbReference type="InterPro" id="IPR006311">
    <property type="entry name" value="TAT_signal"/>
</dbReference>
<dbReference type="Proteomes" id="UP000431826">
    <property type="component" value="Unassembled WGS sequence"/>
</dbReference>
<feature type="chain" id="PRO_5038796474" description="Erythromycin esterase" evidence="1">
    <location>
        <begin position="27"/>
        <end position="470"/>
    </location>
</feature>
<dbReference type="GeneID" id="96287089"/>
<dbReference type="Gene3D" id="3.30.1870.10">
    <property type="entry name" value="EreA-like, domain 2"/>
    <property type="match status" value="1"/>
</dbReference>
<reference evidence="2 3" key="1">
    <citation type="submission" date="2019-12" db="EMBL/GenBank/DDBJ databases">
        <title>Whole genome shotgun sequence of Streptomyces tubercidicus NBRC 13090.</title>
        <authorList>
            <person name="Ichikawa N."/>
            <person name="Kimura A."/>
            <person name="Kitahashi Y."/>
            <person name="Komaki H."/>
            <person name="Tamura T."/>
        </authorList>
    </citation>
    <scope>NUCLEOTIDE SEQUENCE [LARGE SCALE GENOMIC DNA]</scope>
    <source>
        <strain evidence="2 3">NBRC 13090</strain>
    </source>
</reference>
<dbReference type="InterPro" id="IPR014622">
    <property type="entry name" value="UCP036794_erythomycin"/>
</dbReference>
<dbReference type="PIRSF" id="PIRSF036794">
    <property type="entry name" value="UCP_erythr_ester"/>
    <property type="match status" value="1"/>
</dbReference>
<dbReference type="Pfam" id="PF05139">
    <property type="entry name" value="Erythro_esteras"/>
    <property type="match status" value="1"/>
</dbReference>
<name>A0A640V0Y5_9ACTN</name>
<evidence type="ECO:0008006" key="4">
    <source>
        <dbReference type="Google" id="ProtNLM"/>
    </source>
</evidence>
<organism evidence="2 3">
    <name type="scientific">Streptomyces tubercidicus</name>
    <dbReference type="NCBI Taxonomy" id="47759"/>
    <lineage>
        <taxon>Bacteria</taxon>
        <taxon>Bacillati</taxon>
        <taxon>Actinomycetota</taxon>
        <taxon>Actinomycetes</taxon>
        <taxon>Kitasatosporales</taxon>
        <taxon>Streptomycetaceae</taxon>
        <taxon>Streptomyces</taxon>
    </lineage>
</organism>
<dbReference type="AlphaFoldDB" id="A0A640V0Y5"/>
<dbReference type="OrthoDB" id="9810066at2"/>
<gene>
    <name evidence="2" type="ORF">Stube_60300</name>
</gene>
<evidence type="ECO:0000313" key="2">
    <source>
        <dbReference type="EMBL" id="GFE41357.1"/>
    </source>
</evidence>
<comment type="caution">
    <text evidence="2">The sequence shown here is derived from an EMBL/GenBank/DDBJ whole genome shotgun (WGS) entry which is preliminary data.</text>
</comment>
<dbReference type="Gene3D" id="1.20.1440.30">
    <property type="entry name" value="Biosynthetic Protein domain"/>
    <property type="match status" value="1"/>
</dbReference>
<dbReference type="PANTHER" id="PTHR31299">
    <property type="entry name" value="ESTERASE, PUTATIVE (AFU_ORTHOLOGUE AFUA_1G05850)-RELATED"/>
    <property type="match status" value="1"/>
</dbReference>
<dbReference type="Gene3D" id="3.40.1660.10">
    <property type="entry name" value="EreA-like (biosynthetic domain)"/>
    <property type="match status" value="1"/>
</dbReference>
<evidence type="ECO:0000256" key="1">
    <source>
        <dbReference type="SAM" id="SignalP"/>
    </source>
</evidence>
<evidence type="ECO:0000313" key="3">
    <source>
        <dbReference type="Proteomes" id="UP000431826"/>
    </source>
</evidence>